<keyword evidence="2" id="KW-1185">Reference proteome</keyword>
<name>A0A2S7KZV5_9FLAO</name>
<dbReference type="EMBL" id="MQUA01000013">
    <property type="protein sequence ID" value="PQB08033.1"/>
    <property type="molecule type" value="Genomic_DNA"/>
</dbReference>
<dbReference type="AlphaFoldDB" id="A0A2S7KZV5"/>
<protein>
    <submittedName>
        <fullName evidence="1">Uncharacterized protein</fullName>
    </submittedName>
</protein>
<organism evidence="1 2">
    <name type="scientific">Polaribacter filamentus</name>
    <dbReference type="NCBI Taxonomy" id="53483"/>
    <lineage>
        <taxon>Bacteria</taxon>
        <taxon>Pseudomonadati</taxon>
        <taxon>Bacteroidota</taxon>
        <taxon>Flavobacteriia</taxon>
        <taxon>Flavobacteriales</taxon>
        <taxon>Flavobacteriaceae</taxon>
    </lineage>
</organism>
<dbReference type="OrthoDB" id="1304854at2"/>
<proteinExistence type="predicted"/>
<evidence type="ECO:0000313" key="1">
    <source>
        <dbReference type="EMBL" id="PQB08033.1"/>
    </source>
</evidence>
<reference evidence="1 2" key="1">
    <citation type="submission" date="2016-11" db="EMBL/GenBank/DDBJ databases">
        <title>Trade-off between light-utilization and light-protection in marine flavobacteria.</title>
        <authorList>
            <person name="Kumagai Y."/>
        </authorList>
    </citation>
    <scope>NUCLEOTIDE SEQUENCE [LARGE SCALE GENOMIC DNA]</scope>
    <source>
        <strain evidence="1 2">ATCC 700397</strain>
    </source>
</reference>
<dbReference type="RefSeq" id="WP_104810237.1">
    <property type="nucleotide sequence ID" value="NZ_MQUA01000013.1"/>
</dbReference>
<accession>A0A2S7KZV5</accession>
<evidence type="ECO:0000313" key="2">
    <source>
        <dbReference type="Proteomes" id="UP000239522"/>
    </source>
</evidence>
<gene>
    <name evidence="1" type="ORF">BST83_13380</name>
</gene>
<dbReference type="Proteomes" id="UP000239522">
    <property type="component" value="Unassembled WGS sequence"/>
</dbReference>
<comment type="caution">
    <text evidence="1">The sequence shown here is derived from an EMBL/GenBank/DDBJ whole genome shotgun (WGS) entry which is preliminary data.</text>
</comment>
<sequence length="835" mass="94017">MIKILTKNGIELPYLKETLSLKDVNDAFNDSLTLTHAEFPFIIEENEDVIKELGSSEINSLTSKKEIEITFIFGASVFFGKLKVLKYLKNRRSCVLKFGNEFIKILDKKIADYMPVYKYNGETPYTETVAAYYDQSTFIEAIKTDIAKPYPQIDYAAPTLDVGKYYTDDEWSSFQQRFNQKLPTLLVNRRETIIADFSYNVKNFNSFVPMPYLMALLKNPILNNGYKLAGSFVDNPFNSKIVIVPKETHNNTAYLENTGIYFSFADAEILTIGEFYSYVSVYANFGIGIHNINIALTNIQQPTTSGTTKVKVYRIYNEASQTEFFLEKEITEFDFVSNAQFIESISFEVTEDNITDSALCIQYQHSNNVLPDESTININPEAEETVLHLIHPTVDLSRYVPDWSIGELINNLKNWQNLDIVLDEVTKTIYLNYNIEFLNSTDHVDLSDKVIAISDKENAFKNKYNLTYADNKNNVLIEDGHQTINGVVTEDVVSITNKFKALTENSIGNPTSKEYLAEAGVTLILLSDTNEFANSYNTQTLGMHGDFGIVNNYWKKWINFRQKAKQITAVAYLNTLEISKIKKIRKIYFDTRMFAVKGFTTKIKTKLNEVTFELENIIPSKGSTITAPVVTPAINITGYAIAENNGFWVLPWKIVVNFNYVDFSAYNGTITAKQLTGAIGSSYSGLEYTNAVNTINGSSIFQFGYDMTGLAGIYEISLVDNGITSNIIYVDVAAEVAPISEKIIITEVAQPGVFFYSKIIFTLAFENFTPAAAEIHLQKVDISTQLNIGLPIITAISDFTPANFEVDYPSSGSWKVTVKADGFVSNELTKLVMLI</sequence>